<dbReference type="FunFam" id="3.30.70.330:FF:000330">
    <property type="entry name" value="RNA-binding motif protein 26"/>
    <property type="match status" value="1"/>
</dbReference>
<dbReference type="PANTHER" id="PTHR14398:SF0">
    <property type="entry name" value="ZINC FINGER PROTEIN SWM"/>
    <property type="match status" value="1"/>
</dbReference>
<feature type="compositionally biased region" description="Polar residues" evidence="8">
    <location>
        <begin position="136"/>
        <end position="161"/>
    </location>
</feature>
<dbReference type="CTD" id="35235"/>
<evidence type="ECO:0000256" key="5">
    <source>
        <dbReference type="ARBA" id="ARBA00023054"/>
    </source>
</evidence>
<feature type="region of interest" description="Disordered" evidence="8">
    <location>
        <begin position="542"/>
        <end position="611"/>
    </location>
</feature>
<dbReference type="SUPFAM" id="SSF90229">
    <property type="entry name" value="CCCH zinc finger"/>
    <property type="match status" value="1"/>
</dbReference>
<keyword evidence="4" id="KW-0694">RNA-binding</keyword>
<dbReference type="InterPro" id="IPR035979">
    <property type="entry name" value="RBD_domain_sf"/>
</dbReference>
<proteinExistence type="predicted"/>
<dbReference type="GO" id="GO:0008270">
    <property type="term" value="F:zinc ion binding"/>
    <property type="evidence" value="ECO:0007669"/>
    <property type="project" value="UniProtKB-KW"/>
</dbReference>
<feature type="coiled-coil region" evidence="7">
    <location>
        <begin position="619"/>
        <end position="653"/>
    </location>
</feature>
<dbReference type="GO" id="GO:0003723">
    <property type="term" value="F:RNA binding"/>
    <property type="evidence" value="ECO:0007669"/>
    <property type="project" value="UniProtKB-KW"/>
</dbReference>
<feature type="region of interest" description="Disordered" evidence="8">
    <location>
        <begin position="898"/>
        <end position="924"/>
    </location>
</feature>
<dbReference type="GeneID" id="129788605"/>
<feature type="compositionally biased region" description="Low complexity" evidence="8">
    <location>
        <begin position="599"/>
        <end position="611"/>
    </location>
</feature>
<dbReference type="RefSeq" id="XP_055680803.1">
    <property type="nucleotide sequence ID" value="XM_055824828.1"/>
</dbReference>
<protein>
    <submittedName>
        <fullName evidence="10">Putative rna-binding protein 27 isoform x2</fullName>
    </submittedName>
</protein>
<feature type="domain" description="C3H1-type" evidence="9">
    <location>
        <begin position="281"/>
        <end position="309"/>
    </location>
</feature>
<dbReference type="CDD" id="cd12257">
    <property type="entry name" value="RRM1_RBM26_like"/>
    <property type="match status" value="1"/>
</dbReference>
<feature type="compositionally biased region" description="Acidic residues" evidence="8">
    <location>
        <begin position="898"/>
        <end position="917"/>
    </location>
</feature>
<name>A0A7G3AYL9_LUTLO</name>
<organism evidence="10">
    <name type="scientific">Lutzomyia longipalpis</name>
    <name type="common">Sand fly</name>
    <dbReference type="NCBI Taxonomy" id="7200"/>
    <lineage>
        <taxon>Eukaryota</taxon>
        <taxon>Metazoa</taxon>
        <taxon>Ecdysozoa</taxon>
        <taxon>Arthropoda</taxon>
        <taxon>Hexapoda</taxon>
        <taxon>Insecta</taxon>
        <taxon>Pterygota</taxon>
        <taxon>Neoptera</taxon>
        <taxon>Endopterygota</taxon>
        <taxon>Diptera</taxon>
        <taxon>Nematocera</taxon>
        <taxon>Psychodoidea</taxon>
        <taxon>Psychodidae</taxon>
        <taxon>Lutzomyia</taxon>
        <taxon>Lutzomyia</taxon>
    </lineage>
</organism>
<dbReference type="InterPro" id="IPR036855">
    <property type="entry name" value="Znf_CCCH_sf"/>
</dbReference>
<dbReference type="InterPro" id="IPR000504">
    <property type="entry name" value="RRM_dom"/>
</dbReference>
<dbReference type="InterPro" id="IPR012677">
    <property type="entry name" value="Nucleotide-bd_a/b_plait_sf"/>
</dbReference>
<dbReference type="VEuPathDB" id="VectorBase:LLONM1_002483"/>
<dbReference type="Pfam" id="PF14605">
    <property type="entry name" value="Nup35_RRM_2"/>
    <property type="match status" value="1"/>
</dbReference>
<dbReference type="PROSITE" id="PS50103">
    <property type="entry name" value="ZF_C3H1"/>
    <property type="match status" value="1"/>
</dbReference>
<dbReference type="AlphaFoldDB" id="A0A7G3AYL9"/>
<feature type="region of interest" description="Disordered" evidence="8">
    <location>
        <begin position="423"/>
        <end position="463"/>
    </location>
</feature>
<feature type="coiled-coil region" evidence="7">
    <location>
        <begin position="694"/>
        <end position="756"/>
    </location>
</feature>
<evidence type="ECO:0000256" key="4">
    <source>
        <dbReference type="ARBA" id="ARBA00022884"/>
    </source>
</evidence>
<dbReference type="SMART" id="SM00360">
    <property type="entry name" value="RRM"/>
    <property type="match status" value="2"/>
</dbReference>
<feature type="region of interest" description="Disordered" evidence="8">
    <location>
        <begin position="784"/>
        <end position="803"/>
    </location>
</feature>
<evidence type="ECO:0000256" key="3">
    <source>
        <dbReference type="ARBA" id="ARBA00022833"/>
    </source>
</evidence>
<feature type="compositionally biased region" description="Gly residues" evidence="8">
    <location>
        <begin position="446"/>
        <end position="460"/>
    </location>
</feature>
<sequence length="924" mass="101649">MHVNNPEALKSWLAVVLKPLCDAEPCALARYVLALLKKDKPIRELTQCMTEQLDVFLGPETKPFLERLLAAIKTEEYITQAGASPAPAAPSLLPQAPVPPPPTLEPSKTVKGTRECTPPLDQTKAKEIAGEKLSDSDISPMQMSSISDGNLSTPSGLSTQEAAPLKFVPESVPLKDVPPPNKETRRRRASMRSRSRSRSRSFERNRKSRSRDRRLAEREKSGRQYRKSPRRYDRRERSPKLYGGRVRNRSHSQSRSRSGSPRKVSRSMSPNAAAEGTGGVPSKRQRCRDFDEKGYCMRGETCPWDHGVDPVVLEDINNPLIIAQSTGTHMRGVSSEYNPDAPDMWTRGGSFMGPRGGPHRGGLNAGTYPRIPGANFRPGAGFSFPLNPSVTTPLQRELISVPVVDANGPGGDVSAQMKRRFEPEDTVAVAEGPAKRKPIGSRLGPRMGGGGLGGGGGGPGPKTNCSLEIRKVPRGLNSIAHLNNHFSKFGKIVNIQISYDGDPEAAIVTFSEHFEANVAYRSTEAVLNNRFIKVFWHIPGNSSGGNADHSGKDEQPGHMQQQMNHRKPFPPNQYQVNNLPANPVPAADPSQNATATPVASTSSGANASTTTVTPQTAGAAAANAAAVQLRLKANRLTRNAAELLRKKQEEKVKAAVQLAHGLHKRKHELLQESLKQMRSALELMDRVDSSDPQRPRMMQSVKDLQDTIEKLREEIAAEQAKIASQTQNVPPGRKSKEQHQKELLDVELELIALQQEGQDTTAIQKKLLEMQRTYRVAPARAHFPGRAPRVRPAPPGSTSVDRRPTTLYITGFQAEDSDAILGHFKHFGEITKNELDVSIPLLTISFATRLHAEQAMIRGRIFKEKPLQINWSPKKVEMDTQKAEAGAAVNAEAMESVDMESVELRIEDEEEEEDAESEDRSWRR</sequence>
<feature type="compositionally biased region" description="Polar residues" evidence="8">
    <location>
        <begin position="589"/>
        <end position="598"/>
    </location>
</feature>
<keyword evidence="5 7" id="KW-0175">Coiled coil</keyword>
<dbReference type="PANTHER" id="PTHR14398">
    <property type="entry name" value="RNA RECOGNITION RRM/RNP DOMAIN"/>
    <property type="match status" value="1"/>
</dbReference>
<evidence type="ECO:0000256" key="6">
    <source>
        <dbReference type="PROSITE-ProRule" id="PRU00723"/>
    </source>
</evidence>
<dbReference type="InterPro" id="IPR045137">
    <property type="entry name" value="RBM26/27"/>
</dbReference>
<keyword evidence="3 6" id="KW-0862">Zinc</keyword>
<dbReference type="SUPFAM" id="SSF54928">
    <property type="entry name" value="RNA-binding domain, RBD"/>
    <property type="match status" value="2"/>
</dbReference>
<evidence type="ECO:0000259" key="9">
    <source>
        <dbReference type="PROSITE" id="PS50103"/>
    </source>
</evidence>
<accession>A0A7G3AYL9</accession>
<evidence type="ECO:0000256" key="2">
    <source>
        <dbReference type="ARBA" id="ARBA00022771"/>
    </source>
</evidence>
<reference evidence="10" key="1">
    <citation type="journal article" date="2020" name="BMC">
        <title>Leishmania infection induces a limited differential gene expression in the sand fly midgut.</title>
        <authorList>
            <person name="Coutinho-Abreu I.V."/>
            <person name="Serafim T.D."/>
            <person name="Meneses C."/>
            <person name="Kamhawi S."/>
            <person name="Oliveira F."/>
            <person name="Valenzuela J.G."/>
        </authorList>
    </citation>
    <scope>NUCLEOTIDE SEQUENCE</scope>
    <source>
        <strain evidence="10">Jacobina</strain>
        <tissue evidence="10">Midgut</tissue>
    </source>
</reference>
<dbReference type="EMBL" id="GITU01008000">
    <property type="protein sequence ID" value="MBC1176703.1"/>
    <property type="molecule type" value="Transcribed_RNA"/>
</dbReference>
<dbReference type="InterPro" id="IPR000571">
    <property type="entry name" value="Znf_CCCH"/>
</dbReference>
<evidence type="ECO:0000256" key="1">
    <source>
        <dbReference type="ARBA" id="ARBA00022723"/>
    </source>
</evidence>
<keyword evidence="2 6" id="KW-0863">Zinc-finger</keyword>
<feature type="compositionally biased region" description="Basic and acidic residues" evidence="8">
    <location>
        <begin position="230"/>
        <end position="239"/>
    </location>
</feature>
<keyword evidence="1 6" id="KW-0479">Metal-binding</keyword>
<feature type="compositionally biased region" description="Basic and acidic residues" evidence="8">
    <location>
        <begin position="123"/>
        <end position="135"/>
    </location>
</feature>
<evidence type="ECO:0000256" key="8">
    <source>
        <dbReference type="SAM" id="MobiDB-lite"/>
    </source>
</evidence>
<feature type="compositionally biased region" description="Basic residues" evidence="8">
    <location>
        <begin position="184"/>
        <end position="199"/>
    </location>
</feature>
<feature type="compositionally biased region" description="Basic and acidic residues" evidence="8">
    <location>
        <begin position="213"/>
        <end position="222"/>
    </location>
</feature>
<feature type="region of interest" description="Disordered" evidence="8">
    <location>
        <begin position="83"/>
        <end position="285"/>
    </location>
</feature>
<feature type="zinc finger region" description="C3H1-type" evidence="6">
    <location>
        <begin position="281"/>
        <end position="309"/>
    </location>
</feature>
<evidence type="ECO:0000256" key="7">
    <source>
        <dbReference type="SAM" id="Coils"/>
    </source>
</evidence>
<evidence type="ECO:0000313" key="10">
    <source>
        <dbReference type="EMBL" id="MBC1176703.1"/>
    </source>
</evidence>
<dbReference type="GO" id="GO:0005634">
    <property type="term" value="C:nucleus"/>
    <property type="evidence" value="ECO:0007669"/>
    <property type="project" value="TreeGrafter"/>
</dbReference>
<feature type="compositionally biased region" description="Low complexity" evidence="8">
    <location>
        <begin position="83"/>
        <end position="95"/>
    </location>
</feature>
<dbReference type="Gene3D" id="3.30.70.330">
    <property type="match status" value="2"/>
</dbReference>